<dbReference type="AlphaFoldDB" id="S9Q4I2"/>
<accession>S9Q4I2</accession>
<dbReference type="OrthoDB" id="9429719at2"/>
<sequence length="343" mass="38119">MPRTRNHFVHLYASKSATDYEPAVILPPGTHVGMLPHEQPKAGFTIARLVPVVALVEPTQQRWREGWLRTTDLADNIEAPSMVSSSLTGRSYGAYPHAWNGAPLDLWTTEDMCKHCDAEREQHRLLETTVDGLEEQIKRWSKPLRTVSPGTIENATSNTQKDKLRKKYQKEDEGRRTAMIDAPRLEGTIQDALRLYQALMNKEGLTVKGDKMALGYSDTTAEMIGVLQVADSDNVYASHSGQHSNAGFAKVAESLGFIYAGPVTGTVRNRSGAQAARSAQDVSQYKCAAPRLIHAAIQAGEWPYSMTEVWFEPSKSHAIYPDRHTIESCDNCRKIVPLMLCPD</sequence>
<evidence type="ECO:0000256" key="1">
    <source>
        <dbReference type="SAM" id="MobiDB-lite"/>
    </source>
</evidence>
<name>S9Q4I2_CYSF2</name>
<dbReference type="EMBL" id="ANAH02000066">
    <property type="protein sequence ID" value="EPX56234.1"/>
    <property type="molecule type" value="Genomic_DNA"/>
</dbReference>
<evidence type="ECO:0000313" key="2">
    <source>
        <dbReference type="EMBL" id="EPX56234.1"/>
    </source>
</evidence>
<keyword evidence="3" id="KW-1185">Reference proteome</keyword>
<protein>
    <submittedName>
        <fullName evidence="2">Uncharacterized protein</fullName>
    </submittedName>
</protein>
<evidence type="ECO:0000313" key="3">
    <source>
        <dbReference type="Proteomes" id="UP000011682"/>
    </source>
</evidence>
<feature type="compositionally biased region" description="Polar residues" evidence="1">
    <location>
        <begin position="148"/>
        <end position="159"/>
    </location>
</feature>
<dbReference type="RefSeq" id="WP_002629831.1">
    <property type="nucleotide sequence ID" value="NZ_ANAH02000066.1"/>
</dbReference>
<comment type="caution">
    <text evidence="2">The sequence shown here is derived from an EMBL/GenBank/DDBJ whole genome shotgun (WGS) entry which is preliminary data.</text>
</comment>
<dbReference type="Proteomes" id="UP000011682">
    <property type="component" value="Unassembled WGS sequence"/>
</dbReference>
<proteinExistence type="predicted"/>
<organism evidence="2 3">
    <name type="scientific">Cystobacter fuscus (strain ATCC 25194 / DSM 2262 / NBRC 100088 / M29)</name>
    <dbReference type="NCBI Taxonomy" id="1242864"/>
    <lineage>
        <taxon>Bacteria</taxon>
        <taxon>Pseudomonadati</taxon>
        <taxon>Myxococcota</taxon>
        <taxon>Myxococcia</taxon>
        <taxon>Myxococcales</taxon>
        <taxon>Cystobacterineae</taxon>
        <taxon>Archangiaceae</taxon>
        <taxon>Cystobacter</taxon>
    </lineage>
</organism>
<reference evidence="2" key="1">
    <citation type="submission" date="2013-05" db="EMBL/GenBank/DDBJ databases">
        <title>Genome assembly of Cystobacter fuscus DSM 2262.</title>
        <authorList>
            <person name="Sharma G."/>
            <person name="Khatri I."/>
            <person name="Kaur C."/>
            <person name="Mayilraj S."/>
            <person name="Subramanian S."/>
        </authorList>
    </citation>
    <scope>NUCLEOTIDE SEQUENCE [LARGE SCALE GENOMIC DNA]</scope>
    <source>
        <strain evidence="2">DSM 2262</strain>
    </source>
</reference>
<gene>
    <name evidence="2" type="ORF">D187_007576</name>
</gene>
<feature type="region of interest" description="Disordered" evidence="1">
    <location>
        <begin position="148"/>
        <end position="174"/>
    </location>
</feature>